<dbReference type="Proteomes" id="UP000001887">
    <property type="component" value="Chromosome"/>
</dbReference>
<feature type="transmembrane region" description="Helical" evidence="3">
    <location>
        <begin position="116"/>
        <end position="138"/>
    </location>
</feature>
<feature type="transmembrane region" description="Helical" evidence="3">
    <location>
        <begin position="20"/>
        <end position="39"/>
    </location>
</feature>
<organism evidence="4 5">
    <name type="scientific">Pirellula staleyi (strain ATCC 27377 / DSM 6068 / ICPB 4128)</name>
    <name type="common">Pirella staleyi</name>
    <dbReference type="NCBI Taxonomy" id="530564"/>
    <lineage>
        <taxon>Bacteria</taxon>
        <taxon>Pseudomonadati</taxon>
        <taxon>Planctomycetota</taxon>
        <taxon>Planctomycetia</taxon>
        <taxon>Pirellulales</taxon>
        <taxon>Pirellulaceae</taxon>
        <taxon>Pirellula</taxon>
    </lineage>
</organism>
<feature type="compositionally biased region" description="Polar residues" evidence="2">
    <location>
        <begin position="622"/>
        <end position="631"/>
    </location>
</feature>
<keyword evidence="3" id="KW-1133">Transmembrane helix</keyword>
<keyword evidence="5" id="KW-1185">Reference proteome</keyword>
<feature type="compositionally biased region" description="Basic and acidic residues" evidence="2">
    <location>
        <begin position="812"/>
        <end position="832"/>
    </location>
</feature>
<feature type="coiled-coil region" evidence="1">
    <location>
        <begin position="885"/>
        <end position="945"/>
    </location>
</feature>
<evidence type="ECO:0000256" key="3">
    <source>
        <dbReference type="SAM" id="Phobius"/>
    </source>
</evidence>
<feature type="compositionally biased region" description="Polar residues" evidence="2">
    <location>
        <begin position="1058"/>
        <end position="1070"/>
    </location>
</feature>
<keyword evidence="3" id="KW-0472">Membrane</keyword>
<gene>
    <name evidence="4" type="ordered locus">Psta_2912</name>
</gene>
<feature type="region of interest" description="Disordered" evidence="2">
    <location>
        <begin position="1047"/>
        <end position="1070"/>
    </location>
</feature>
<evidence type="ECO:0000256" key="1">
    <source>
        <dbReference type="SAM" id="Coils"/>
    </source>
</evidence>
<proteinExistence type="predicted"/>
<evidence type="ECO:0000313" key="5">
    <source>
        <dbReference type="Proteomes" id="UP000001887"/>
    </source>
</evidence>
<evidence type="ECO:0000313" key="4">
    <source>
        <dbReference type="EMBL" id="ADB17577.1"/>
    </source>
</evidence>
<dbReference type="STRING" id="530564.Psta_2912"/>
<evidence type="ECO:0008006" key="6">
    <source>
        <dbReference type="Google" id="ProtNLM"/>
    </source>
</evidence>
<sequence precursor="true">MVLVGFVDWLTSGISPIIRWGLSLSLVAVVGFVLARWVIPAMRAKFERIAVSRKIESRFPELRELLSTAVALYLDSSSTSTPITSAILRDAQQKAQHCALTEAVDRRPLWHSTLQLSLALLAMAMVTLASPSSSWIAANRLIMPWSNTRYPTQHQLAWVVAPTILARGETLELELLDRAGPLPDEVVLELRYERDPTRIQSRVMKPRGDRMVDRLDGIAESLSYRARGGDDQSMEWTMLRVVEPPRLSNILLTITAPKYTRLPIATSSRLATVREGSQIEIRADVDQPVRGAMLKGTPTPKTVLAVVENGEAIATDPSHPWVATESGSFPIELSTDDDVELPTLARIELKVIPDQPPTVTIRDLSDSKFCTVHARIPIHAIVKDDLGIQNVELRYGPWLRGVFTPTAKLLYDGGKEVSLEVANAGGQQLELQDWIDLETISGLTPGARVDVNVLARDYGGHPSVSPEFSIAVVTEDEFASRIMERQAAILNQLSDALKLFRQSRDQTTSVITQLRQNESAEAASIETLRRAELNHRLAEQLLIDPSEGAERLIQQCTEDLAQNRLEKSPIYAPLATLYDQIGSLRQTELVAIRREITNALKQVTSKSPPPSAARKREEDSTCDPSSDSPIVSSLTTAEQAQNNLIAQLESMLGTLTQSDTFGKLIRELVQIHDSQKQIHEKLDELRISRIIATNNQAATGESATVAWVVMREQELARGMEKWQLRCEDLAARTAESDGRTSQLLREGLEIASQSAIAPMMRRIASELTSERVQESVVLALQTRDTLARILEILQGKPTEALQDNLSALEESASKLTEHASKVAEQLQRHEEAAASTDPDAQQNTLDELGNAKGPLAAEGDDLAESLQASGSPAAAELARASSAALREAEMQRTSAENSLAEVRRAAEQLSAAMRQLKREIQSGQQQLLQQQLGKIEEMLAKLLEQQMIVSNWILESEDARRENPAVKDAKSLADFAANQQRENALQLAATAQLFAEGLPMRVVAQATSTEMRDFASRLDQEQTGPDSQATSSRFATTIKTLIDAVRTASTTPPPAPSGENTPSNGAPKQQLSASEIKLLAMLQQAIAEQTTALEKRREQGELSEVDLARLDELAREQDELIGLVERILEPTNATEPAKDGDTTTQQPPDPTNNLGPLDSLESELLKDIPTPGGAK</sequence>
<protein>
    <recommendedName>
        <fullName evidence="6">Chromosome segregation ATPase-like protein</fullName>
    </recommendedName>
</protein>
<accession>D2R8N6</accession>
<dbReference type="EMBL" id="CP001848">
    <property type="protein sequence ID" value="ADB17577.1"/>
    <property type="molecule type" value="Genomic_DNA"/>
</dbReference>
<name>D2R8N6_PIRSD</name>
<keyword evidence="1" id="KW-0175">Coiled coil</keyword>
<feature type="region of interest" description="Disordered" evidence="2">
    <location>
        <begin position="602"/>
        <end position="631"/>
    </location>
</feature>
<reference evidence="4 5" key="1">
    <citation type="journal article" date="2009" name="Stand. Genomic Sci.">
        <title>Complete genome sequence of Pirellula staleyi type strain (ATCC 27377).</title>
        <authorList>
            <person name="Clum A."/>
            <person name="Tindall B.J."/>
            <person name="Sikorski J."/>
            <person name="Ivanova N."/>
            <person name="Mavrommatis K."/>
            <person name="Lucas S."/>
            <person name="Glavina del Rio T."/>
            <person name="Nolan M."/>
            <person name="Chen F."/>
            <person name="Tice H."/>
            <person name="Pitluck S."/>
            <person name="Cheng J.F."/>
            <person name="Chertkov O."/>
            <person name="Brettin T."/>
            <person name="Han C."/>
            <person name="Detter J.C."/>
            <person name="Kuske C."/>
            <person name="Bruce D."/>
            <person name="Goodwin L."/>
            <person name="Ovchinikova G."/>
            <person name="Pati A."/>
            <person name="Mikhailova N."/>
            <person name="Chen A."/>
            <person name="Palaniappan K."/>
            <person name="Land M."/>
            <person name="Hauser L."/>
            <person name="Chang Y.J."/>
            <person name="Jeffries C.D."/>
            <person name="Chain P."/>
            <person name="Rohde M."/>
            <person name="Goker M."/>
            <person name="Bristow J."/>
            <person name="Eisen J.A."/>
            <person name="Markowitz V."/>
            <person name="Hugenholtz P."/>
            <person name="Kyrpides N.C."/>
            <person name="Klenk H.P."/>
            <person name="Lapidus A."/>
        </authorList>
    </citation>
    <scope>NUCLEOTIDE SEQUENCE [LARGE SCALE GENOMIC DNA]</scope>
    <source>
        <strain evidence="5">ATCC 27377 / DSM 6068 / ICPB 4128</strain>
    </source>
</reference>
<evidence type="ECO:0000256" key="2">
    <source>
        <dbReference type="SAM" id="MobiDB-lite"/>
    </source>
</evidence>
<feature type="region of interest" description="Disordered" evidence="2">
    <location>
        <begin position="1126"/>
        <end position="1175"/>
    </location>
</feature>
<dbReference type="eggNOG" id="COG1511">
    <property type="taxonomic scope" value="Bacteria"/>
</dbReference>
<dbReference type="HOGENOM" id="CLU_273616_0_0_0"/>
<dbReference type="AlphaFoldDB" id="D2R8N6"/>
<keyword evidence="3" id="KW-0812">Transmembrane</keyword>
<dbReference type="KEGG" id="psl:Psta_2912"/>
<feature type="region of interest" description="Disordered" evidence="2">
    <location>
        <begin position="812"/>
        <end position="856"/>
    </location>
</feature>